<proteinExistence type="predicted"/>
<keyword evidence="2" id="KW-1185">Reference proteome</keyword>
<evidence type="ECO:0000313" key="1">
    <source>
        <dbReference type="EMBL" id="KAJ7323243.1"/>
    </source>
</evidence>
<dbReference type="AlphaFoldDB" id="A0AAD6ZHF8"/>
<sequence>MSVRIDRFPFDEPRDLKHSYSIVVASQDQHGLFLYPENALVNKLEPDLEQAWRGNVLVFKHGTKQSKVIVNIADSDVTFVEAILKWDGMIGEDARKALIKDDRGYII</sequence>
<dbReference type="EMBL" id="JARIHO010000047">
    <property type="protein sequence ID" value="KAJ7323243.1"/>
    <property type="molecule type" value="Genomic_DNA"/>
</dbReference>
<accession>A0AAD6ZHF8</accession>
<comment type="caution">
    <text evidence="1">The sequence shown here is derived from an EMBL/GenBank/DDBJ whole genome shotgun (WGS) entry which is preliminary data.</text>
</comment>
<organism evidence="1 2">
    <name type="scientific">Mycena albidolilacea</name>
    <dbReference type="NCBI Taxonomy" id="1033008"/>
    <lineage>
        <taxon>Eukaryota</taxon>
        <taxon>Fungi</taxon>
        <taxon>Dikarya</taxon>
        <taxon>Basidiomycota</taxon>
        <taxon>Agaricomycotina</taxon>
        <taxon>Agaricomycetes</taxon>
        <taxon>Agaricomycetidae</taxon>
        <taxon>Agaricales</taxon>
        <taxon>Marasmiineae</taxon>
        <taxon>Mycenaceae</taxon>
        <taxon>Mycena</taxon>
    </lineage>
</organism>
<name>A0AAD6ZHF8_9AGAR</name>
<protein>
    <submittedName>
        <fullName evidence="1">Uncharacterized protein</fullName>
    </submittedName>
</protein>
<dbReference type="Proteomes" id="UP001218218">
    <property type="component" value="Unassembled WGS sequence"/>
</dbReference>
<reference evidence="1" key="1">
    <citation type="submission" date="2023-03" db="EMBL/GenBank/DDBJ databases">
        <title>Massive genome expansion in bonnet fungi (Mycena s.s.) driven by repeated elements and novel gene families across ecological guilds.</title>
        <authorList>
            <consortium name="Lawrence Berkeley National Laboratory"/>
            <person name="Harder C.B."/>
            <person name="Miyauchi S."/>
            <person name="Viragh M."/>
            <person name="Kuo A."/>
            <person name="Thoen E."/>
            <person name="Andreopoulos B."/>
            <person name="Lu D."/>
            <person name="Skrede I."/>
            <person name="Drula E."/>
            <person name="Henrissat B."/>
            <person name="Morin E."/>
            <person name="Kohler A."/>
            <person name="Barry K."/>
            <person name="LaButti K."/>
            <person name="Morin E."/>
            <person name="Salamov A."/>
            <person name="Lipzen A."/>
            <person name="Mereny Z."/>
            <person name="Hegedus B."/>
            <person name="Baldrian P."/>
            <person name="Stursova M."/>
            <person name="Weitz H."/>
            <person name="Taylor A."/>
            <person name="Grigoriev I.V."/>
            <person name="Nagy L.G."/>
            <person name="Martin F."/>
            <person name="Kauserud H."/>
        </authorList>
    </citation>
    <scope>NUCLEOTIDE SEQUENCE</scope>
    <source>
        <strain evidence="1">CBHHK002</strain>
    </source>
</reference>
<evidence type="ECO:0000313" key="2">
    <source>
        <dbReference type="Proteomes" id="UP001218218"/>
    </source>
</evidence>
<gene>
    <name evidence="1" type="ORF">DFH08DRAFT_969323</name>
</gene>